<feature type="compositionally biased region" description="Acidic residues" evidence="9">
    <location>
        <begin position="264"/>
        <end position="274"/>
    </location>
</feature>
<dbReference type="InterPro" id="IPR004700">
    <property type="entry name" value="PTS_IIC_man"/>
</dbReference>
<evidence type="ECO:0000256" key="6">
    <source>
        <dbReference type="ARBA" id="ARBA00022692"/>
    </source>
</evidence>
<evidence type="ECO:0000256" key="8">
    <source>
        <dbReference type="ARBA" id="ARBA00023136"/>
    </source>
</evidence>
<evidence type="ECO:0000313" key="11">
    <source>
        <dbReference type="EMBL" id="QYN52132.1"/>
    </source>
</evidence>
<dbReference type="RefSeq" id="WP_220220616.1">
    <property type="nucleotide sequence ID" value="NZ_CP048268.1"/>
</dbReference>
<evidence type="ECO:0000256" key="9">
    <source>
        <dbReference type="SAM" id="MobiDB-lite"/>
    </source>
</evidence>
<feature type="region of interest" description="Disordered" evidence="9">
    <location>
        <begin position="246"/>
        <end position="274"/>
    </location>
</feature>
<evidence type="ECO:0000256" key="10">
    <source>
        <dbReference type="SAM" id="Phobius"/>
    </source>
</evidence>
<evidence type="ECO:0000256" key="1">
    <source>
        <dbReference type="ARBA" id="ARBA00004651"/>
    </source>
</evidence>
<dbReference type="PANTHER" id="PTHR32502:SF8">
    <property type="entry name" value="N-ACETYLGALACTOSAMINE PERMEASE IIC COMPONENT 1"/>
    <property type="match status" value="1"/>
</dbReference>
<dbReference type="Pfam" id="PF03609">
    <property type="entry name" value="EII-Sor"/>
    <property type="match status" value="1"/>
</dbReference>
<keyword evidence="4 11" id="KW-0762">Sugar transport</keyword>
<organism evidence="11 12">
    <name type="scientific">Lactobacillus panisapium</name>
    <dbReference type="NCBI Taxonomy" id="2012495"/>
    <lineage>
        <taxon>Bacteria</taxon>
        <taxon>Bacillati</taxon>
        <taxon>Bacillota</taxon>
        <taxon>Bacilli</taxon>
        <taxon>Lactobacillales</taxon>
        <taxon>Lactobacillaceae</taxon>
        <taxon>Lactobacillus</taxon>
    </lineage>
</organism>
<name>A0ABX8W3T6_9LACO</name>
<feature type="transmembrane region" description="Helical" evidence="10">
    <location>
        <begin position="176"/>
        <end position="200"/>
    </location>
</feature>
<dbReference type="Proteomes" id="UP000826550">
    <property type="component" value="Chromosome"/>
</dbReference>
<evidence type="ECO:0000313" key="12">
    <source>
        <dbReference type="Proteomes" id="UP000826550"/>
    </source>
</evidence>
<feature type="transmembrane region" description="Helical" evidence="10">
    <location>
        <begin position="62"/>
        <end position="82"/>
    </location>
</feature>
<protein>
    <submittedName>
        <fullName evidence="11">PTS sugar transporter subunit IIC</fullName>
    </submittedName>
</protein>
<feature type="transmembrane region" description="Helical" evidence="10">
    <location>
        <begin position="206"/>
        <end position="238"/>
    </location>
</feature>
<reference evidence="11 12" key="1">
    <citation type="submission" date="2020-01" db="EMBL/GenBank/DDBJ databases">
        <title>Vast differences in strain-level diversity in the gut microbiota of two closely related honey bee species.</title>
        <authorList>
            <person name="Ellegaard K.M."/>
            <person name="Suenami S."/>
            <person name="Miyazaki R."/>
            <person name="Engel P."/>
        </authorList>
    </citation>
    <scope>NUCLEOTIDE SEQUENCE [LARGE SCALE GENOMIC DNA]</scope>
    <source>
        <strain evidence="11 12">ESL0416</strain>
    </source>
</reference>
<evidence type="ECO:0000256" key="7">
    <source>
        <dbReference type="ARBA" id="ARBA00022989"/>
    </source>
</evidence>
<dbReference type="PANTHER" id="PTHR32502">
    <property type="entry name" value="N-ACETYLGALACTOSAMINE PERMEASE II COMPONENT-RELATED"/>
    <property type="match status" value="1"/>
</dbReference>
<keyword evidence="5" id="KW-0598">Phosphotransferase system</keyword>
<keyword evidence="6 10" id="KW-0812">Transmembrane</keyword>
<comment type="subcellular location">
    <subcellularLocation>
        <location evidence="1">Cell membrane</location>
        <topology evidence="1">Multi-pass membrane protein</topology>
    </subcellularLocation>
</comment>
<dbReference type="PROSITE" id="PS51106">
    <property type="entry name" value="PTS_EIIC_TYPE_4"/>
    <property type="match status" value="1"/>
</dbReference>
<evidence type="ECO:0000256" key="4">
    <source>
        <dbReference type="ARBA" id="ARBA00022597"/>
    </source>
</evidence>
<keyword evidence="7 10" id="KW-1133">Transmembrane helix</keyword>
<keyword evidence="8 10" id="KW-0472">Membrane</keyword>
<accession>A0ABX8W3T6</accession>
<keyword evidence="3" id="KW-1003">Cell membrane</keyword>
<keyword evidence="2" id="KW-0813">Transport</keyword>
<dbReference type="EMBL" id="CP048268">
    <property type="protein sequence ID" value="QYN52132.1"/>
    <property type="molecule type" value="Genomic_DNA"/>
</dbReference>
<feature type="transmembrane region" description="Helical" evidence="10">
    <location>
        <begin position="27"/>
        <end position="50"/>
    </location>
</feature>
<proteinExistence type="predicted"/>
<evidence type="ECO:0000256" key="3">
    <source>
        <dbReference type="ARBA" id="ARBA00022475"/>
    </source>
</evidence>
<feature type="compositionally biased region" description="Polar residues" evidence="9">
    <location>
        <begin position="253"/>
        <end position="262"/>
    </location>
</feature>
<feature type="transmembrane region" description="Helical" evidence="10">
    <location>
        <begin position="88"/>
        <end position="113"/>
    </location>
</feature>
<dbReference type="InterPro" id="IPR050303">
    <property type="entry name" value="GatZ_KbaZ_carbometab"/>
</dbReference>
<evidence type="ECO:0000256" key="5">
    <source>
        <dbReference type="ARBA" id="ARBA00022683"/>
    </source>
</evidence>
<gene>
    <name evidence="11" type="ORF">GYM71_01240</name>
</gene>
<keyword evidence="12" id="KW-1185">Reference proteome</keyword>
<evidence type="ECO:0000256" key="2">
    <source>
        <dbReference type="ARBA" id="ARBA00022448"/>
    </source>
</evidence>
<sequence length="274" mass="29369">MKVFILTALAFLLGIDDVSTKMFRRPLLIAPIVGLILGNLQAGLVIGATLEIMWMGIGDVGAYMAPDIITGTMISTSLAIMGNSNGSISTMVATAITLAVPTSILAQQLLILIETINCSLNGWAKRLADNADVKGTYWLTWPPALLYGFTRSFPTFLALQFGAGAIQQAINDLPKFIINGLSTAGSIIPAVGIALLMMTMLKKGELWMFVILGFVLSSYLKLDILPITLIALVFAFLYERATREPAAKPAASQAVQTTGTITSDSDEDEEDYDL</sequence>